<evidence type="ECO:0000256" key="5">
    <source>
        <dbReference type="ARBA" id="ARBA00022989"/>
    </source>
</evidence>
<keyword evidence="2" id="KW-1003">Cell membrane</keyword>
<evidence type="ECO:0000256" key="1">
    <source>
        <dbReference type="ARBA" id="ARBA00004651"/>
    </source>
</evidence>
<keyword evidence="5 10" id="KW-1133">Transmembrane helix</keyword>
<evidence type="ECO:0000256" key="4">
    <source>
        <dbReference type="ARBA" id="ARBA00022692"/>
    </source>
</evidence>
<sequence>MTFKLRDKFVISAIALILIAIGSLALVSRYLFSDALETAVESQAVHDAQRTAKHLDGWLEERKSIIDNWSSDIQQSEDLLDTLKAKLESQTFLSNLSLLGPDGKVLASSHPYPTAAENLLAKTVSSLGPESAFTEIEYLKSESEAFVFLVGKRFERDGQICRLAGKLSLAYIHSQFIGDIKIGSDGYAFIVHENALVVDHPNPDHVGTLNFMDFDWGRQIIEQKTGFIEYKFEGRPKIGAMHPIDSSAWIIGVTAYEDDVYSSLSTFAYTSLLVAIVICLIAAGLISWVTSVIIKPIHGIISGLGEAGENIRSASQQVSTISQLLSNSSSQQASSVEETAAAIEEISQKTNSNASKANRAESELNEKAIASLNTVSDQVEQARAAIKETSNSASETLKVVNTIDEIAFQTNLLALNAAVEAARAGAAGSGFAVVADEVRALAGKAAAAARTSGELINRSHRSVQHVSELNEQIAQSMQENLQISQNLSASMVEISEDSNEQARSIEEISVSMSNVDRMTQENVASSEESAAAAEQLFAQAEQMNDFMGKLQAVLDGKERAAAENKKDHARDRFDTPDWTSTRKHEDTLTYFN</sequence>
<dbReference type="RefSeq" id="WP_191616659.1">
    <property type="nucleotide sequence ID" value="NZ_JACYFG010000009.1"/>
</dbReference>
<evidence type="ECO:0000256" key="9">
    <source>
        <dbReference type="SAM" id="MobiDB-lite"/>
    </source>
</evidence>
<evidence type="ECO:0000256" key="10">
    <source>
        <dbReference type="SAM" id="Phobius"/>
    </source>
</evidence>
<evidence type="ECO:0000259" key="11">
    <source>
        <dbReference type="PROSITE" id="PS50111"/>
    </source>
</evidence>
<protein>
    <submittedName>
        <fullName evidence="12">Cache 3/Cache 2 fusion domain-containing protein</fullName>
    </submittedName>
</protein>
<dbReference type="GO" id="GO:0004888">
    <property type="term" value="F:transmembrane signaling receptor activity"/>
    <property type="evidence" value="ECO:0007669"/>
    <property type="project" value="InterPro"/>
</dbReference>
<dbReference type="GO" id="GO:0007165">
    <property type="term" value="P:signal transduction"/>
    <property type="evidence" value="ECO:0007669"/>
    <property type="project" value="UniProtKB-KW"/>
</dbReference>
<dbReference type="Pfam" id="PF02743">
    <property type="entry name" value="dCache_1"/>
    <property type="match status" value="1"/>
</dbReference>
<feature type="region of interest" description="Disordered" evidence="9">
    <location>
        <begin position="558"/>
        <end position="592"/>
    </location>
</feature>
<evidence type="ECO:0000256" key="3">
    <source>
        <dbReference type="ARBA" id="ARBA00022500"/>
    </source>
</evidence>
<evidence type="ECO:0000256" key="6">
    <source>
        <dbReference type="ARBA" id="ARBA00023136"/>
    </source>
</evidence>
<dbReference type="AlphaFoldDB" id="A0A927IH65"/>
<proteinExistence type="inferred from homology"/>
<dbReference type="CDD" id="cd12912">
    <property type="entry name" value="PDC2_MCP_like"/>
    <property type="match status" value="1"/>
</dbReference>
<organism evidence="12 13">
    <name type="scientific">Pelagicoccus enzymogenes</name>
    <dbReference type="NCBI Taxonomy" id="2773457"/>
    <lineage>
        <taxon>Bacteria</taxon>
        <taxon>Pseudomonadati</taxon>
        <taxon>Verrucomicrobiota</taxon>
        <taxon>Opitutia</taxon>
        <taxon>Puniceicoccales</taxon>
        <taxon>Pelagicoccaceae</taxon>
        <taxon>Pelagicoccus</taxon>
    </lineage>
</organism>
<dbReference type="PROSITE" id="PS50111">
    <property type="entry name" value="CHEMOTAXIS_TRANSDUC_2"/>
    <property type="match status" value="1"/>
</dbReference>
<feature type="transmembrane region" description="Helical" evidence="10">
    <location>
        <begin position="267"/>
        <end position="294"/>
    </location>
</feature>
<dbReference type="InterPro" id="IPR004090">
    <property type="entry name" value="Chemotax_Me-accpt_rcpt"/>
</dbReference>
<dbReference type="GO" id="GO:0006935">
    <property type="term" value="P:chemotaxis"/>
    <property type="evidence" value="ECO:0007669"/>
    <property type="project" value="UniProtKB-KW"/>
</dbReference>
<dbReference type="Gene3D" id="3.30.450.20">
    <property type="entry name" value="PAS domain"/>
    <property type="match status" value="1"/>
</dbReference>
<comment type="similarity">
    <text evidence="7">Belongs to the methyl-accepting chemotaxis (MCP) protein family.</text>
</comment>
<feature type="domain" description="Methyl-accepting transducer" evidence="11">
    <location>
        <begin position="307"/>
        <end position="537"/>
    </location>
</feature>
<gene>
    <name evidence="12" type="ORF">IEN85_08435</name>
</gene>
<comment type="subcellular location">
    <subcellularLocation>
        <location evidence="1">Cell membrane</location>
        <topology evidence="1">Multi-pass membrane protein</topology>
    </subcellularLocation>
</comment>
<evidence type="ECO:0000256" key="2">
    <source>
        <dbReference type="ARBA" id="ARBA00022475"/>
    </source>
</evidence>
<keyword evidence="3" id="KW-0145">Chemotaxis</keyword>
<evidence type="ECO:0000313" key="12">
    <source>
        <dbReference type="EMBL" id="MBD5779519.1"/>
    </source>
</evidence>
<evidence type="ECO:0000313" key="13">
    <source>
        <dbReference type="Proteomes" id="UP000622317"/>
    </source>
</evidence>
<dbReference type="PRINTS" id="PR00260">
    <property type="entry name" value="CHEMTRNSDUCR"/>
</dbReference>
<dbReference type="Pfam" id="PF00015">
    <property type="entry name" value="MCPsignal"/>
    <property type="match status" value="1"/>
</dbReference>
<reference evidence="12" key="1">
    <citation type="submission" date="2020-09" db="EMBL/GenBank/DDBJ databases">
        <title>Pelagicoccus enzymogenes sp. nov. with an EPS production, isolated from marine sediment.</title>
        <authorList>
            <person name="Feng X."/>
        </authorList>
    </citation>
    <scope>NUCLEOTIDE SEQUENCE</scope>
    <source>
        <strain evidence="12">NFK12</strain>
    </source>
</reference>
<dbReference type="InterPro" id="IPR033479">
    <property type="entry name" value="dCache_1"/>
</dbReference>
<dbReference type="InterPro" id="IPR004089">
    <property type="entry name" value="MCPsignal_dom"/>
</dbReference>
<dbReference type="SUPFAM" id="SSF58104">
    <property type="entry name" value="Methyl-accepting chemotaxis protein (MCP) signaling domain"/>
    <property type="match status" value="1"/>
</dbReference>
<comment type="caution">
    <text evidence="12">The sequence shown here is derived from an EMBL/GenBank/DDBJ whole genome shotgun (WGS) entry which is preliminary data.</text>
</comment>
<dbReference type="SMART" id="SM00283">
    <property type="entry name" value="MA"/>
    <property type="match status" value="1"/>
</dbReference>
<dbReference type="EMBL" id="JACYFG010000009">
    <property type="protein sequence ID" value="MBD5779519.1"/>
    <property type="molecule type" value="Genomic_DNA"/>
</dbReference>
<keyword evidence="8" id="KW-0807">Transducer</keyword>
<dbReference type="PANTHER" id="PTHR43531">
    <property type="entry name" value="PROTEIN ICFG"/>
    <property type="match status" value="1"/>
</dbReference>
<keyword evidence="6 10" id="KW-0472">Membrane</keyword>
<accession>A0A927IH65</accession>
<evidence type="ECO:0000256" key="7">
    <source>
        <dbReference type="ARBA" id="ARBA00029447"/>
    </source>
</evidence>
<evidence type="ECO:0000256" key="8">
    <source>
        <dbReference type="PROSITE-ProRule" id="PRU00284"/>
    </source>
</evidence>
<name>A0A927IH65_9BACT</name>
<dbReference type="Proteomes" id="UP000622317">
    <property type="component" value="Unassembled WGS sequence"/>
</dbReference>
<keyword evidence="13" id="KW-1185">Reference proteome</keyword>
<dbReference type="PANTHER" id="PTHR43531:SF11">
    <property type="entry name" value="METHYL-ACCEPTING CHEMOTAXIS PROTEIN 3"/>
    <property type="match status" value="1"/>
</dbReference>
<keyword evidence="4 10" id="KW-0812">Transmembrane</keyword>
<dbReference type="GO" id="GO:0005886">
    <property type="term" value="C:plasma membrane"/>
    <property type="evidence" value="ECO:0007669"/>
    <property type="project" value="UniProtKB-SubCell"/>
</dbReference>
<dbReference type="InterPro" id="IPR051310">
    <property type="entry name" value="MCP_chemotaxis"/>
</dbReference>
<dbReference type="Gene3D" id="1.10.287.950">
    <property type="entry name" value="Methyl-accepting chemotaxis protein"/>
    <property type="match status" value="1"/>
</dbReference>